<evidence type="ECO:0000313" key="1">
    <source>
        <dbReference type="EMBL" id="MCE8049649.1"/>
    </source>
</evidence>
<sequence length="70" mass="7786">MTEPSAIEKDTAAVLDAAERVCGSRTQARTWFHNEPIDVFDYRTAEQLMAAGRAEVLCRCLRSLEAGWLG</sequence>
<evidence type="ECO:0000313" key="2">
    <source>
        <dbReference type="Proteomes" id="UP001320154"/>
    </source>
</evidence>
<reference evidence="1 2" key="1">
    <citation type="journal article" date="2021" name="Front. Microbiol.">
        <title>Aerobic Denitrification and Heterotrophic Sulfur Oxidation in the Genus Halomonas Revealed by Six Novel Species Characterizations and Genome-Based Analysis.</title>
        <authorList>
            <person name="Wang L."/>
            <person name="Shao Z."/>
        </authorList>
    </citation>
    <scope>NUCLEOTIDE SEQUENCE [LARGE SCALE GENOMIC DNA]</scope>
    <source>
        <strain evidence="1 2">MCCC 1A05748</strain>
    </source>
</reference>
<dbReference type="EMBL" id="JABFTQ010000032">
    <property type="protein sequence ID" value="MCE8049649.1"/>
    <property type="molecule type" value="Genomic_DNA"/>
</dbReference>
<keyword evidence="2" id="KW-1185">Reference proteome</keyword>
<gene>
    <name evidence="1" type="ORF">HOP60_23380</name>
</gene>
<accession>A0ABS9BDN6</accession>
<comment type="caution">
    <text evidence="1">The sequence shown here is derived from an EMBL/GenBank/DDBJ whole genome shotgun (WGS) entry which is preliminary data.</text>
</comment>
<organism evidence="1 2">
    <name type="scientific">Billgrantia desiderata</name>
    <dbReference type="NCBI Taxonomy" id="52021"/>
    <lineage>
        <taxon>Bacteria</taxon>
        <taxon>Pseudomonadati</taxon>
        <taxon>Pseudomonadota</taxon>
        <taxon>Gammaproteobacteria</taxon>
        <taxon>Oceanospirillales</taxon>
        <taxon>Halomonadaceae</taxon>
        <taxon>Billgrantia</taxon>
    </lineage>
</organism>
<dbReference type="Proteomes" id="UP001320154">
    <property type="component" value="Unassembled WGS sequence"/>
</dbReference>
<name>A0ABS9BDN6_9GAMM</name>
<evidence type="ECO:0008006" key="3">
    <source>
        <dbReference type="Google" id="ProtNLM"/>
    </source>
</evidence>
<protein>
    <recommendedName>
        <fullName evidence="3">Antitoxin Xre/MbcA/ParS-like toxin-binding domain-containing protein</fullName>
    </recommendedName>
</protein>
<proteinExistence type="predicted"/>
<dbReference type="RefSeq" id="WP_234251952.1">
    <property type="nucleotide sequence ID" value="NZ_JABFTQ010000032.1"/>
</dbReference>